<dbReference type="InterPro" id="IPR002355">
    <property type="entry name" value="Cu_oxidase_Cu_BS"/>
</dbReference>
<name>A0A542DF69_AMYCI</name>
<dbReference type="Pfam" id="PF07732">
    <property type="entry name" value="Cu-oxidase_3"/>
    <property type="match status" value="1"/>
</dbReference>
<reference evidence="7 8" key="1">
    <citation type="submission" date="2019-06" db="EMBL/GenBank/DDBJ databases">
        <title>Sequencing the genomes of 1000 actinobacteria strains.</title>
        <authorList>
            <person name="Klenk H.-P."/>
        </authorList>
    </citation>
    <scope>NUCLEOTIDE SEQUENCE [LARGE SCALE GENOMIC DNA]</scope>
    <source>
        <strain evidence="7 8">DSM 45679</strain>
    </source>
</reference>
<keyword evidence="3" id="KW-0732">Signal</keyword>
<proteinExistence type="predicted"/>
<dbReference type="GO" id="GO:0005507">
    <property type="term" value="F:copper ion binding"/>
    <property type="evidence" value="ECO:0007669"/>
    <property type="project" value="InterPro"/>
</dbReference>
<dbReference type="RefSeq" id="WP_170220742.1">
    <property type="nucleotide sequence ID" value="NZ_VFML01000001.1"/>
</dbReference>
<dbReference type="Gene3D" id="2.60.40.420">
    <property type="entry name" value="Cupredoxins - blue copper proteins"/>
    <property type="match status" value="3"/>
</dbReference>
<dbReference type="CDD" id="cd13900">
    <property type="entry name" value="CuRO_3_Tth-MCO_like"/>
    <property type="match status" value="1"/>
</dbReference>
<feature type="signal peptide" evidence="3">
    <location>
        <begin position="1"/>
        <end position="26"/>
    </location>
</feature>
<gene>
    <name evidence="7" type="ORF">FB471_1438</name>
</gene>
<dbReference type="PANTHER" id="PTHR11709">
    <property type="entry name" value="MULTI-COPPER OXIDASE"/>
    <property type="match status" value="1"/>
</dbReference>
<dbReference type="PANTHER" id="PTHR11709:SF2">
    <property type="entry name" value="MULTICOPPER OXIDASE LPR1"/>
    <property type="match status" value="1"/>
</dbReference>
<protein>
    <submittedName>
        <fullName evidence="7">FtsP/CotA-like multicopper oxidase with cupredoxin domain</fullName>
    </submittedName>
</protein>
<evidence type="ECO:0000259" key="5">
    <source>
        <dbReference type="Pfam" id="PF07731"/>
    </source>
</evidence>
<dbReference type="Pfam" id="PF00394">
    <property type="entry name" value="Cu-oxidase"/>
    <property type="match status" value="1"/>
</dbReference>
<dbReference type="PROSITE" id="PS00080">
    <property type="entry name" value="MULTICOPPER_OXIDASE2"/>
    <property type="match status" value="1"/>
</dbReference>
<feature type="chain" id="PRO_5039187851" evidence="3">
    <location>
        <begin position="27"/>
        <end position="550"/>
    </location>
</feature>
<dbReference type="SUPFAM" id="SSF49503">
    <property type="entry name" value="Cupredoxins"/>
    <property type="match status" value="3"/>
</dbReference>
<dbReference type="GO" id="GO:0016491">
    <property type="term" value="F:oxidoreductase activity"/>
    <property type="evidence" value="ECO:0007669"/>
    <property type="project" value="UniProtKB-KW"/>
</dbReference>
<keyword evidence="2" id="KW-0560">Oxidoreductase</keyword>
<comment type="caution">
    <text evidence="7">The sequence shown here is derived from an EMBL/GenBank/DDBJ whole genome shotgun (WGS) entry which is preliminary data.</text>
</comment>
<feature type="domain" description="Plastocyanin-like" evidence="4">
    <location>
        <begin position="261"/>
        <end position="386"/>
    </location>
</feature>
<dbReference type="InterPro" id="IPR011706">
    <property type="entry name" value="Cu-oxidase_C"/>
</dbReference>
<dbReference type="InterPro" id="IPR008972">
    <property type="entry name" value="Cupredoxin"/>
</dbReference>
<feature type="domain" description="Plastocyanin-like" evidence="5">
    <location>
        <begin position="430"/>
        <end position="545"/>
    </location>
</feature>
<dbReference type="InterPro" id="IPR045087">
    <property type="entry name" value="Cu-oxidase_fam"/>
</dbReference>
<organism evidence="7 8">
    <name type="scientific">Amycolatopsis cihanbeyliensis</name>
    <dbReference type="NCBI Taxonomy" id="1128664"/>
    <lineage>
        <taxon>Bacteria</taxon>
        <taxon>Bacillati</taxon>
        <taxon>Actinomycetota</taxon>
        <taxon>Actinomycetes</taxon>
        <taxon>Pseudonocardiales</taxon>
        <taxon>Pseudonocardiaceae</taxon>
        <taxon>Amycolatopsis</taxon>
    </lineage>
</organism>
<keyword evidence="1" id="KW-0479">Metal-binding</keyword>
<dbReference type="EMBL" id="VFML01000001">
    <property type="protein sequence ID" value="TQJ01729.1"/>
    <property type="molecule type" value="Genomic_DNA"/>
</dbReference>
<evidence type="ECO:0000313" key="7">
    <source>
        <dbReference type="EMBL" id="TQJ01729.1"/>
    </source>
</evidence>
<feature type="domain" description="Plastocyanin-like" evidence="6">
    <location>
        <begin position="154"/>
        <end position="224"/>
    </location>
</feature>
<evidence type="ECO:0000313" key="8">
    <source>
        <dbReference type="Proteomes" id="UP000320876"/>
    </source>
</evidence>
<dbReference type="InterPro" id="IPR011707">
    <property type="entry name" value="Cu-oxidase-like_N"/>
</dbReference>
<evidence type="ECO:0000259" key="4">
    <source>
        <dbReference type="Pfam" id="PF00394"/>
    </source>
</evidence>
<keyword evidence="8" id="KW-1185">Reference proteome</keyword>
<sequence length="550" mass="60550">MDRRTFLARIPVAAAAGFLLPRSAGAFGPRSAHADGEPLRDLPEVRSAGGLLEHHIDMAATQVRVRDRVLNLDTYNGQVPGQVLRIRPGDNMRILLRNLMRPMGIPLNRLPPLCASHPDETATAPGEPDGTLDCVDSAVHKVGHGGTIVQTMIATNLHTHGLQVSPTGNADNVFLRIDPLGQHQYSYDIPADHPAGMHWYHPHFHGSTSHQGWAGLSGPIIVEGDIDEVPEIADMRERILVCNELWVGDDNGEVPTTLVVPTAGPVPFNGLPAIPSSMYFTVNGQLLPEIHIRPGETQRWRMLNASPHRALWLHVEGHTLHQIGQDGIPLAHSRPRPHIMMTAANRAEVVIKGGEPGRYRVYAPAYDQGHPGGARPYVQLATLVVSGPKATGRIPARLVDPPRMPDLPVARRRTLRFSGDISGTKGIGVRFLIDGKEYDHDRIDQEVEAGTVEEWTMVNDDVFQHPFHIHVNPFQVIDVQGIPAGDTSWAPPDPGVWWDTFRMPPHGQFTMRTYFRPDITGKTVFHCHILPHEDNGMMGNLLISPPEKGN</sequence>
<accession>A0A542DF69</accession>
<evidence type="ECO:0000259" key="6">
    <source>
        <dbReference type="Pfam" id="PF07732"/>
    </source>
</evidence>
<dbReference type="CDD" id="cd13853">
    <property type="entry name" value="CuRO_1_Tth-MCO_like"/>
    <property type="match status" value="1"/>
</dbReference>
<dbReference type="Pfam" id="PF07731">
    <property type="entry name" value="Cu-oxidase_2"/>
    <property type="match status" value="1"/>
</dbReference>
<dbReference type="Proteomes" id="UP000320876">
    <property type="component" value="Unassembled WGS sequence"/>
</dbReference>
<dbReference type="InterPro" id="IPR001117">
    <property type="entry name" value="Cu-oxidase_2nd"/>
</dbReference>
<dbReference type="AlphaFoldDB" id="A0A542DF69"/>
<evidence type="ECO:0000256" key="2">
    <source>
        <dbReference type="ARBA" id="ARBA00023002"/>
    </source>
</evidence>
<evidence type="ECO:0000256" key="1">
    <source>
        <dbReference type="ARBA" id="ARBA00022723"/>
    </source>
</evidence>
<evidence type="ECO:0000256" key="3">
    <source>
        <dbReference type="SAM" id="SignalP"/>
    </source>
</evidence>